<protein>
    <submittedName>
        <fullName evidence="5">Phosphate butyryltransferase</fullName>
    </submittedName>
</protein>
<comment type="caution">
    <text evidence="5">The sequence shown here is derived from an EMBL/GenBank/DDBJ whole genome shotgun (WGS) entry which is preliminary data.</text>
</comment>
<dbReference type="AlphaFoldDB" id="A0A7J0BEW9"/>
<dbReference type="NCBIfam" id="NF006045">
    <property type="entry name" value="PRK08190.1"/>
    <property type="match status" value="1"/>
</dbReference>
<evidence type="ECO:0000313" key="5">
    <source>
        <dbReference type="EMBL" id="GFM32078.1"/>
    </source>
</evidence>
<accession>A0A7J0BEW9</accession>
<dbReference type="InterPro" id="IPR050500">
    <property type="entry name" value="Phos_Acetyltrans/Butyryltrans"/>
</dbReference>
<dbReference type="EMBL" id="BLVO01000004">
    <property type="protein sequence ID" value="GFM32078.1"/>
    <property type="molecule type" value="Genomic_DNA"/>
</dbReference>
<organism evidence="5 6">
    <name type="scientific">Desulfovibrio subterraneus</name>
    <dbReference type="NCBI Taxonomy" id="2718620"/>
    <lineage>
        <taxon>Bacteria</taxon>
        <taxon>Pseudomonadati</taxon>
        <taxon>Thermodesulfobacteriota</taxon>
        <taxon>Desulfovibrionia</taxon>
        <taxon>Desulfovibrionales</taxon>
        <taxon>Desulfovibrionaceae</taxon>
        <taxon>Desulfovibrio</taxon>
    </lineage>
</organism>
<reference evidence="5 6" key="1">
    <citation type="submission" date="2020-05" db="EMBL/GenBank/DDBJ databases">
        <title>Draft genome sequence of Desulfovibrio sp. strain HN2T.</title>
        <authorList>
            <person name="Ueno A."/>
            <person name="Tamazawa S."/>
            <person name="Tamamura S."/>
            <person name="Murakami T."/>
            <person name="Kiyama T."/>
            <person name="Inomata H."/>
            <person name="Amano Y."/>
            <person name="Miyakawa K."/>
            <person name="Tamaki H."/>
            <person name="Naganuma T."/>
            <person name="Kaneko K."/>
        </authorList>
    </citation>
    <scope>NUCLEOTIDE SEQUENCE [LARGE SCALE GENOMIC DNA]</scope>
    <source>
        <strain evidence="5 6">HN2</strain>
    </source>
</reference>
<dbReference type="Proteomes" id="UP000503840">
    <property type="component" value="Unassembled WGS sequence"/>
</dbReference>
<evidence type="ECO:0000256" key="3">
    <source>
        <dbReference type="ARBA" id="ARBA00023315"/>
    </source>
</evidence>
<comment type="similarity">
    <text evidence="1">Belongs to the phosphate acetyltransferase and butyryltransferase family.</text>
</comment>
<dbReference type="Gene3D" id="3.40.718.10">
    <property type="entry name" value="Isopropylmalate Dehydrogenase"/>
    <property type="match status" value="1"/>
</dbReference>
<keyword evidence="6" id="KW-1185">Reference proteome</keyword>
<dbReference type="InterPro" id="IPR012147">
    <property type="entry name" value="P_Ac_Bu_trans"/>
</dbReference>
<gene>
    <name evidence="5" type="primary">ptB</name>
    <name evidence="5" type="ORF">DSM101010T_04430</name>
</gene>
<sequence length="308" mass="32290">MTIRSLEQLAGHMLGLKIRTRLAVAACAEDFVIQACLAAYEKGLVDPIFVGDQDKVTKIAERLGADMSPFERHHETEPAAAVDLCIKLYKAGDAGAIMKGKVNTDVLLRGVLNKETGVPPTGVLSHVGVFNAPCHDKLMILTDAGINIAPNLQRKADILRNALKVAGALGIEAPRVAMLAATEKVIYPAMPATLDAQMVAKMGEQGEFGDALVAGPFALDLAVSARAVECKGVDNPVAGNADVLVAPDIESGNILYKALTSMMNIEMAGIVAGSSVPVVLPSRGDTDRTKFYSIALATLMAVSSKEAA</sequence>
<keyword evidence="2 5" id="KW-0808">Transferase</keyword>
<name>A0A7J0BEW9_9BACT</name>
<dbReference type="PANTHER" id="PTHR43356:SF2">
    <property type="entry name" value="PHOSPHATE ACETYLTRANSFERASE"/>
    <property type="match status" value="1"/>
</dbReference>
<evidence type="ECO:0000259" key="4">
    <source>
        <dbReference type="Pfam" id="PF01515"/>
    </source>
</evidence>
<evidence type="ECO:0000313" key="6">
    <source>
        <dbReference type="Proteomes" id="UP000503840"/>
    </source>
</evidence>
<feature type="domain" description="Phosphate acetyl/butaryl transferase" evidence="4">
    <location>
        <begin position="87"/>
        <end position="297"/>
    </location>
</feature>
<dbReference type="InterPro" id="IPR002505">
    <property type="entry name" value="PTA_PTB"/>
</dbReference>
<proteinExistence type="inferred from homology"/>
<evidence type="ECO:0000256" key="1">
    <source>
        <dbReference type="ARBA" id="ARBA00005656"/>
    </source>
</evidence>
<dbReference type="Pfam" id="PF01515">
    <property type="entry name" value="PTA_PTB"/>
    <property type="match status" value="1"/>
</dbReference>
<evidence type="ECO:0000256" key="2">
    <source>
        <dbReference type="ARBA" id="ARBA00022679"/>
    </source>
</evidence>
<dbReference type="GO" id="GO:0016746">
    <property type="term" value="F:acyltransferase activity"/>
    <property type="evidence" value="ECO:0007669"/>
    <property type="project" value="UniProtKB-KW"/>
</dbReference>
<dbReference type="RefSeq" id="WP_174403750.1">
    <property type="nucleotide sequence ID" value="NZ_BLVO01000004.1"/>
</dbReference>
<dbReference type="SUPFAM" id="SSF53659">
    <property type="entry name" value="Isocitrate/Isopropylmalate dehydrogenase-like"/>
    <property type="match status" value="1"/>
</dbReference>
<keyword evidence="3" id="KW-0012">Acyltransferase</keyword>
<dbReference type="PANTHER" id="PTHR43356">
    <property type="entry name" value="PHOSPHATE ACETYLTRANSFERASE"/>
    <property type="match status" value="1"/>
</dbReference>
<dbReference type="PIRSF" id="PIRSF000428">
    <property type="entry name" value="P_Ac_trans"/>
    <property type="match status" value="1"/>
</dbReference>